<dbReference type="CDD" id="cd07316">
    <property type="entry name" value="terB_like_DjlA"/>
    <property type="match status" value="1"/>
</dbReference>
<evidence type="ECO:0000259" key="3">
    <source>
        <dbReference type="PROSITE" id="PS50076"/>
    </source>
</evidence>
<dbReference type="InterPro" id="IPR036869">
    <property type="entry name" value="J_dom_sf"/>
</dbReference>
<dbReference type="EMBL" id="FQWZ01000003">
    <property type="protein sequence ID" value="SHG84515.1"/>
    <property type="molecule type" value="Genomic_DNA"/>
</dbReference>
<dbReference type="RefSeq" id="WP_072896341.1">
    <property type="nucleotide sequence ID" value="NZ_FQWZ01000003.1"/>
</dbReference>
<evidence type="ECO:0000256" key="1">
    <source>
        <dbReference type="ARBA" id="ARBA00023186"/>
    </source>
</evidence>
<dbReference type="Gene3D" id="1.10.3680.10">
    <property type="entry name" value="TerB-like"/>
    <property type="match status" value="1"/>
</dbReference>
<protein>
    <submittedName>
        <fullName evidence="4">DnaJ like chaperone protein</fullName>
    </submittedName>
</protein>
<feature type="domain" description="J" evidence="3">
    <location>
        <begin position="197"/>
        <end position="261"/>
    </location>
</feature>
<dbReference type="SUPFAM" id="SSF158682">
    <property type="entry name" value="TerB-like"/>
    <property type="match status" value="1"/>
</dbReference>
<dbReference type="Gene3D" id="1.10.287.110">
    <property type="entry name" value="DnaJ domain"/>
    <property type="match status" value="1"/>
</dbReference>
<dbReference type="InterPro" id="IPR050817">
    <property type="entry name" value="DjlA_DnaK_co-chaperone"/>
</dbReference>
<dbReference type="SUPFAM" id="SSF46565">
    <property type="entry name" value="Chaperone J-domain"/>
    <property type="match status" value="1"/>
</dbReference>
<dbReference type="Proteomes" id="UP000199758">
    <property type="component" value="Unassembled WGS sequence"/>
</dbReference>
<dbReference type="PRINTS" id="PR00625">
    <property type="entry name" value="JDOMAIN"/>
</dbReference>
<evidence type="ECO:0000256" key="2">
    <source>
        <dbReference type="SAM" id="MobiDB-lite"/>
    </source>
</evidence>
<organism evidence="4 5">
    <name type="scientific">Hydrocarboniphaga daqingensis</name>
    <dbReference type="NCBI Taxonomy" id="490188"/>
    <lineage>
        <taxon>Bacteria</taxon>
        <taxon>Pseudomonadati</taxon>
        <taxon>Pseudomonadota</taxon>
        <taxon>Gammaproteobacteria</taxon>
        <taxon>Nevskiales</taxon>
        <taxon>Nevskiaceae</taxon>
        <taxon>Hydrocarboniphaga</taxon>
    </lineage>
</organism>
<sequence length="269" mass="28723">MNVLVFLGALIGALSGGWRGMLIGGAIGYLLARVLPPLLFKAAAGKLQQVQTQFLDSTFAVMGAMCKADGQVTHNEIDVAERLFAQLRLSPAMRESAIAAFNRGKSDGFDLDAEVTRFAAASRGQRMLHQMFIQVQLSALAADGQVHPAEHALLVRIARGLGLSEQELLSLEAMLRGGGDAGSSSSGRAHQASALEDAYRVLGVSPSASDSEVKRAYRVLMSQNHPDKLASKGLPDSMREMAEQKTRQITTAYDRIERSRRASAATAAG</sequence>
<proteinExistence type="predicted"/>
<dbReference type="PANTHER" id="PTHR24074">
    <property type="entry name" value="CO-CHAPERONE PROTEIN DJLA"/>
    <property type="match status" value="1"/>
</dbReference>
<dbReference type="SMART" id="SM00271">
    <property type="entry name" value="DnaJ"/>
    <property type="match status" value="1"/>
</dbReference>
<dbReference type="PROSITE" id="PS50076">
    <property type="entry name" value="DNAJ_2"/>
    <property type="match status" value="1"/>
</dbReference>
<accession>A0A1M5N4Y7</accession>
<gene>
    <name evidence="4" type="ORF">SAMN04488068_1627</name>
</gene>
<dbReference type="InterPro" id="IPR029024">
    <property type="entry name" value="TerB-like"/>
</dbReference>
<dbReference type="InterPro" id="IPR007791">
    <property type="entry name" value="DjlA_N"/>
</dbReference>
<feature type="region of interest" description="Disordered" evidence="2">
    <location>
        <begin position="242"/>
        <end position="269"/>
    </location>
</feature>
<dbReference type="CDD" id="cd06257">
    <property type="entry name" value="DnaJ"/>
    <property type="match status" value="1"/>
</dbReference>
<dbReference type="NCBIfam" id="NF006948">
    <property type="entry name" value="PRK09430.1"/>
    <property type="match status" value="1"/>
</dbReference>
<dbReference type="STRING" id="490188.SAMN04488068_1627"/>
<name>A0A1M5N4Y7_9GAMM</name>
<evidence type="ECO:0000313" key="5">
    <source>
        <dbReference type="Proteomes" id="UP000199758"/>
    </source>
</evidence>
<dbReference type="AlphaFoldDB" id="A0A1M5N4Y7"/>
<dbReference type="OrthoDB" id="9782583at2"/>
<dbReference type="Pfam" id="PF00226">
    <property type="entry name" value="DnaJ"/>
    <property type="match status" value="1"/>
</dbReference>
<keyword evidence="5" id="KW-1185">Reference proteome</keyword>
<dbReference type="Pfam" id="PF05099">
    <property type="entry name" value="TerB"/>
    <property type="match status" value="1"/>
</dbReference>
<evidence type="ECO:0000313" key="4">
    <source>
        <dbReference type="EMBL" id="SHG84515.1"/>
    </source>
</evidence>
<dbReference type="InterPro" id="IPR001623">
    <property type="entry name" value="DnaJ_domain"/>
</dbReference>
<reference evidence="4 5" key="1">
    <citation type="submission" date="2016-11" db="EMBL/GenBank/DDBJ databases">
        <authorList>
            <person name="Jaros S."/>
            <person name="Januszkiewicz K."/>
            <person name="Wedrychowicz H."/>
        </authorList>
    </citation>
    <scope>NUCLEOTIDE SEQUENCE [LARGE SCALE GENOMIC DNA]</scope>
    <source>
        <strain evidence="4 5">CGMCC 1.7049</strain>
    </source>
</reference>
<keyword evidence="1" id="KW-0143">Chaperone</keyword>